<proteinExistence type="predicted"/>
<keyword evidence="1" id="KW-0732">Signal</keyword>
<name>A0A5S4GN21_9ACTN</name>
<accession>A0A5S4GN21</accession>
<protein>
    <recommendedName>
        <fullName evidence="4">DUF732 domain-containing protein</fullName>
    </recommendedName>
</protein>
<dbReference type="AlphaFoldDB" id="A0A5S4GN21"/>
<comment type="caution">
    <text evidence="2">The sequence shown here is derived from an EMBL/GenBank/DDBJ whole genome shotgun (WGS) entry which is preliminary data.</text>
</comment>
<dbReference type="Proteomes" id="UP000306628">
    <property type="component" value="Unassembled WGS sequence"/>
</dbReference>
<feature type="signal peptide" evidence="1">
    <location>
        <begin position="1"/>
        <end position="27"/>
    </location>
</feature>
<dbReference type="EMBL" id="VCKX01000050">
    <property type="protein sequence ID" value="TMR33971.1"/>
    <property type="molecule type" value="Genomic_DNA"/>
</dbReference>
<evidence type="ECO:0000256" key="1">
    <source>
        <dbReference type="SAM" id="SignalP"/>
    </source>
</evidence>
<gene>
    <name evidence="2" type="ORF">ETD85_18300</name>
</gene>
<sequence length="108" mass="10731">MTVLRKLITVAVVSAATALAGATVASAESYATDPPDVVPVTQEFGGMGSGPTQEAALSAAIAEADAQAAAAGFTYDDCSMLQDGIITGGVRPGFPVLYHALVTLSCLG</sequence>
<keyword evidence="3" id="KW-1185">Reference proteome</keyword>
<evidence type="ECO:0008006" key="4">
    <source>
        <dbReference type="Google" id="ProtNLM"/>
    </source>
</evidence>
<reference evidence="2 3" key="1">
    <citation type="submission" date="2019-05" db="EMBL/GenBank/DDBJ databases">
        <title>Draft genome sequence of Nonomuraea zeae DSM 100528.</title>
        <authorList>
            <person name="Saricaoglu S."/>
            <person name="Isik K."/>
        </authorList>
    </citation>
    <scope>NUCLEOTIDE SEQUENCE [LARGE SCALE GENOMIC DNA]</scope>
    <source>
        <strain evidence="2 3">DSM 100528</strain>
    </source>
</reference>
<organism evidence="2 3">
    <name type="scientific">Nonomuraea zeae</name>
    <dbReference type="NCBI Taxonomy" id="1642303"/>
    <lineage>
        <taxon>Bacteria</taxon>
        <taxon>Bacillati</taxon>
        <taxon>Actinomycetota</taxon>
        <taxon>Actinomycetes</taxon>
        <taxon>Streptosporangiales</taxon>
        <taxon>Streptosporangiaceae</taxon>
        <taxon>Nonomuraea</taxon>
    </lineage>
</organism>
<evidence type="ECO:0000313" key="2">
    <source>
        <dbReference type="EMBL" id="TMR33971.1"/>
    </source>
</evidence>
<evidence type="ECO:0000313" key="3">
    <source>
        <dbReference type="Proteomes" id="UP000306628"/>
    </source>
</evidence>
<dbReference type="RefSeq" id="WP_138690932.1">
    <property type="nucleotide sequence ID" value="NZ_JBHSAZ010000046.1"/>
</dbReference>
<feature type="chain" id="PRO_5024451299" description="DUF732 domain-containing protein" evidence="1">
    <location>
        <begin position="28"/>
        <end position="108"/>
    </location>
</feature>